<dbReference type="Proteomes" id="UP000609726">
    <property type="component" value="Unassembled WGS sequence"/>
</dbReference>
<comment type="caution">
    <text evidence="1">The sequence shown here is derived from an EMBL/GenBank/DDBJ whole genome shotgun (WGS) entry which is preliminary data.</text>
</comment>
<evidence type="ECO:0008006" key="3">
    <source>
        <dbReference type="Google" id="ProtNLM"/>
    </source>
</evidence>
<organism evidence="1 2">
    <name type="scientific">Massilia mucilaginosa</name>
    <dbReference type="NCBI Taxonomy" id="2609282"/>
    <lineage>
        <taxon>Bacteria</taxon>
        <taxon>Pseudomonadati</taxon>
        <taxon>Pseudomonadota</taxon>
        <taxon>Betaproteobacteria</taxon>
        <taxon>Burkholderiales</taxon>
        <taxon>Oxalobacteraceae</taxon>
        <taxon>Telluria group</taxon>
        <taxon>Massilia</taxon>
    </lineage>
</organism>
<gene>
    <name evidence="1" type="ORF">F2P45_11420</name>
</gene>
<reference evidence="1 2" key="1">
    <citation type="submission" date="2019-10" db="EMBL/GenBank/DDBJ databases">
        <title>Taxonomy of Antarctic Massilia spp.: description of Massilia rubra sp. nov., Massilia aquatica sp. nov., Massilia mucilaginosa sp. nov., Massilia frigida sp. nov. isolated from streams, lakes and regoliths.</title>
        <authorList>
            <person name="Holochova P."/>
            <person name="Sedlacek I."/>
            <person name="Kralova S."/>
            <person name="Maslanova I."/>
            <person name="Busse H.-J."/>
            <person name="Stankova E."/>
            <person name="Vrbovska V."/>
            <person name="Kovarovic V."/>
            <person name="Bartak M."/>
            <person name="Svec P."/>
            <person name="Pantucek R."/>
        </authorList>
    </citation>
    <scope>NUCLEOTIDE SEQUENCE [LARGE SCALE GENOMIC DNA]</scope>
    <source>
        <strain evidence="1 2">CCM 8733</strain>
    </source>
</reference>
<protein>
    <recommendedName>
        <fullName evidence="3">Transposase</fullName>
    </recommendedName>
</protein>
<dbReference type="EMBL" id="WHJH01000010">
    <property type="protein sequence ID" value="NHZ89619.1"/>
    <property type="molecule type" value="Genomic_DNA"/>
</dbReference>
<name>A0ABX0NRV5_9BURK</name>
<proteinExistence type="predicted"/>
<sequence>MAQTPRSSALVENLHSRLRNYFTLRRQLGGSYLDLLQFFLNRRCYLRSRVSQRVGNSPARLMTGQDHSHWLTLLGLGPLQPQLA</sequence>
<keyword evidence="2" id="KW-1185">Reference proteome</keyword>
<evidence type="ECO:0000313" key="1">
    <source>
        <dbReference type="EMBL" id="NHZ89619.1"/>
    </source>
</evidence>
<accession>A0ABX0NRV5</accession>
<evidence type="ECO:0000313" key="2">
    <source>
        <dbReference type="Proteomes" id="UP000609726"/>
    </source>
</evidence>